<gene>
    <name evidence="10" type="ORF">HCLJFGEB_00041</name>
</gene>
<dbReference type="InterPro" id="IPR036291">
    <property type="entry name" value="NAD(P)-bd_dom_sf"/>
</dbReference>
<name>A0A7G9ZAL3_9EURY</name>
<evidence type="ECO:0000256" key="5">
    <source>
        <dbReference type="ARBA" id="ARBA00023027"/>
    </source>
</evidence>
<evidence type="ECO:0000256" key="3">
    <source>
        <dbReference type="ARBA" id="ARBA00016796"/>
    </source>
</evidence>
<dbReference type="SUPFAM" id="SSF48179">
    <property type="entry name" value="6-phosphogluconate dehydrogenase C-terminal domain-like"/>
    <property type="match status" value="1"/>
</dbReference>
<dbReference type="InterPro" id="IPR014026">
    <property type="entry name" value="UDP-Glc/GDP-Man_DH_dimer"/>
</dbReference>
<dbReference type="GO" id="GO:0000271">
    <property type="term" value="P:polysaccharide biosynthetic process"/>
    <property type="evidence" value="ECO:0007669"/>
    <property type="project" value="InterPro"/>
</dbReference>
<dbReference type="InterPro" id="IPR028359">
    <property type="entry name" value="UDP_ManNAc/GlcNAc_DH"/>
</dbReference>
<dbReference type="PIRSF" id="PIRSF500136">
    <property type="entry name" value="UDP_ManNAc_DH"/>
    <property type="match status" value="1"/>
</dbReference>
<evidence type="ECO:0000256" key="8">
    <source>
        <dbReference type="PIRNR" id="PIRNR000124"/>
    </source>
</evidence>
<evidence type="ECO:0000313" key="10">
    <source>
        <dbReference type="EMBL" id="QNO57297.1"/>
    </source>
</evidence>
<dbReference type="Gene3D" id="3.40.50.720">
    <property type="entry name" value="NAD(P)-binding Rossmann-like Domain"/>
    <property type="match status" value="2"/>
</dbReference>
<dbReference type="GO" id="GO:0089714">
    <property type="term" value="F:UDP-N-acetyl-D-mannosamine dehydrogenase activity"/>
    <property type="evidence" value="ECO:0007669"/>
    <property type="project" value="UniProtKB-EC"/>
</dbReference>
<evidence type="ECO:0000256" key="4">
    <source>
        <dbReference type="ARBA" id="ARBA00023002"/>
    </source>
</evidence>
<dbReference type="PANTHER" id="PTHR43491:SF2">
    <property type="entry name" value="UDP-N-ACETYL-D-MANNOSAMINE DEHYDROGENASE"/>
    <property type="match status" value="1"/>
</dbReference>
<dbReference type="Pfam" id="PF03721">
    <property type="entry name" value="UDPG_MGDP_dh_N"/>
    <property type="match status" value="1"/>
</dbReference>
<accession>A0A7G9ZAL3</accession>
<dbReference type="InterPro" id="IPR036220">
    <property type="entry name" value="UDP-Glc/GDP-Man_DH_C_sf"/>
</dbReference>
<dbReference type="EC" id="1.1.1.336" evidence="2"/>
<dbReference type="InterPro" id="IPR001732">
    <property type="entry name" value="UDP-Glc/GDP-Man_DH_N"/>
</dbReference>
<dbReference type="SUPFAM" id="SSF52413">
    <property type="entry name" value="UDP-glucose/GDP-mannose dehydrogenase C-terminal domain"/>
    <property type="match status" value="1"/>
</dbReference>
<dbReference type="SMART" id="SM00984">
    <property type="entry name" value="UDPG_MGDP_dh_C"/>
    <property type="match status" value="1"/>
</dbReference>
<evidence type="ECO:0000256" key="2">
    <source>
        <dbReference type="ARBA" id="ARBA00012935"/>
    </source>
</evidence>
<sequence>MKNKTVCIVGLGYVGLPLAEAFSSHLKTIGFDIDDVKINFFASQKPLLKRNKENIEFTSDPSEIKQADFVLICVPTPVTKSKEPDLSYVKSAVEIVGKNLKKGAIVVLESTVYPGITEEVVASILERESGMKCGIDFKIGYSPERINPGDEAHTLNRITKIVSGMDEETTEILAELYGLITNVYKAKAIRTAEAAKVIENIQRDLNIALMNELTIIFHKMSLDTKSVLEAAGTKWNFQKYSPGLVGGHCIPVDPYYLVYKAKELGYHPQVILAGRAINDYMPKHVAEMTIKGLNEVGKVIKGSKVLIMGLTYKENVPDTRESPVREIVKELKEFGVEVYGYDPLLSRDEIEAFGVKALDNFNVKIKMDCVIVAVAHDEFKRMKLEDVKKFMSDAPVLVDVRGMFNGEEAKRKGFYYRRL</sequence>
<organism evidence="10">
    <name type="scientific">Candidatus Methanophaga sp. ANME-1 ERB7</name>
    <dbReference type="NCBI Taxonomy" id="2759913"/>
    <lineage>
        <taxon>Archaea</taxon>
        <taxon>Methanobacteriati</taxon>
        <taxon>Methanobacteriota</taxon>
        <taxon>Stenosarchaea group</taxon>
        <taxon>Methanomicrobia</taxon>
        <taxon>Candidatus Methanophagales</taxon>
        <taxon>Candidatus Methanophagaceae</taxon>
        <taxon>Candidatus Methanophaga</taxon>
    </lineage>
</organism>
<evidence type="ECO:0000256" key="7">
    <source>
        <dbReference type="ARBA" id="ARBA00049130"/>
    </source>
</evidence>
<feature type="domain" description="UDP-glucose/GDP-mannose dehydrogenase C-terminal" evidence="9">
    <location>
        <begin position="306"/>
        <end position="406"/>
    </location>
</feature>
<protein>
    <recommendedName>
        <fullName evidence="3">UDP-N-acetyl-D-mannosamine dehydrogenase</fullName>
        <ecNumber evidence="2">1.1.1.336</ecNumber>
    </recommendedName>
    <alternativeName>
        <fullName evidence="6">UDP-ManNAc 6-dehydrogenase</fullName>
    </alternativeName>
</protein>
<dbReference type="InterPro" id="IPR008927">
    <property type="entry name" value="6-PGluconate_DH-like_C_sf"/>
</dbReference>
<dbReference type="EMBL" id="MT631684">
    <property type="protein sequence ID" value="QNO57297.1"/>
    <property type="molecule type" value="Genomic_DNA"/>
</dbReference>
<dbReference type="InterPro" id="IPR014027">
    <property type="entry name" value="UDP-Glc/GDP-Man_DH_C"/>
</dbReference>
<dbReference type="PIRSF" id="PIRSF000124">
    <property type="entry name" value="UDPglc_GDPman_dh"/>
    <property type="match status" value="1"/>
</dbReference>
<comment type="catalytic activity">
    <reaction evidence="7">
        <text>UDP-N-acetyl-alpha-D-mannosamine + 2 NAD(+) + H2O = UDP-N-acetyl-alpha-D-mannosaminouronate + 2 NADH + 3 H(+)</text>
        <dbReference type="Rhea" id="RHEA:25780"/>
        <dbReference type="ChEBI" id="CHEBI:15377"/>
        <dbReference type="ChEBI" id="CHEBI:15378"/>
        <dbReference type="ChEBI" id="CHEBI:57540"/>
        <dbReference type="ChEBI" id="CHEBI:57945"/>
        <dbReference type="ChEBI" id="CHEBI:68623"/>
        <dbReference type="ChEBI" id="CHEBI:70731"/>
        <dbReference type="EC" id="1.1.1.336"/>
    </reaction>
</comment>
<evidence type="ECO:0000256" key="6">
    <source>
        <dbReference type="ARBA" id="ARBA00030172"/>
    </source>
</evidence>
<reference evidence="10" key="1">
    <citation type="submission" date="2020-06" db="EMBL/GenBank/DDBJ databases">
        <title>Unique genomic features of the anaerobic methanotrophic archaea.</title>
        <authorList>
            <person name="Chadwick G.L."/>
            <person name="Skennerton C.T."/>
            <person name="Laso-Perez R."/>
            <person name="Leu A.O."/>
            <person name="Speth D.R."/>
            <person name="Yu H."/>
            <person name="Morgan-Lang C."/>
            <person name="Hatzenpichler R."/>
            <person name="Goudeau D."/>
            <person name="Malmstrom R."/>
            <person name="Brazelton W.J."/>
            <person name="Woyke T."/>
            <person name="Hallam S.J."/>
            <person name="Tyson G.W."/>
            <person name="Wegener G."/>
            <person name="Boetius A."/>
            <person name="Orphan V."/>
        </authorList>
    </citation>
    <scope>NUCLEOTIDE SEQUENCE</scope>
</reference>
<dbReference type="InterPro" id="IPR017476">
    <property type="entry name" value="UDP-Glc/GDP-Man"/>
</dbReference>
<proteinExistence type="inferred from homology"/>
<dbReference type="GO" id="GO:0051287">
    <property type="term" value="F:NAD binding"/>
    <property type="evidence" value="ECO:0007669"/>
    <property type="project" value="InterPro"/>
</dbReference>
<evidence type="ECO:0000256" key="1">
    <source>
        <dbReference type="ARBA" id="ARBA00006601"/>
    </source>
</evidence>
<dbReference type="SUPFAM" id="SSF51735">
    <property type="entry name" value="NAD(P)-binding Rossmann-fold domains"/>
    <property type="match status" value="1"/>
</dbReference>
<dbReference type="NCBIfam" id="TIGR03026">
    <property type="entry name" value="NDP-sugDHase"/>
    <property type="match status" value="1"/>
</dbReference>
<dbReference type="Pfam" id="PF03720">
    <property type="entry name" value="UDPG_MGDP_dh_C"/>
    <property type="match status" value="1"/>
</dbReference>
<comment type="similarity">
    <text evidence="1 8">Belongs to the UDP-glucose/GDP-mannose dehydrogenase family.</text>
</comment>
<dbReference type="Pfam" id="PF00984">
    <property type="entry name" value="UDPG_MGDP_dh"/>
    <property type="match status" value="1"/>
</dbReference>
<dbReference type="GO" id="GO:0016628">
    <property type="term" value="F:oxidoreductase activity, acting on the CH-CH group of donors, NAD or NADP as acceptor"/>
    <property type="evidence" value="ECO:0007669"/>
    <property type="project" value="InterPro"/>
</dbReference>
<dbReference type="AlphaFoldDB" id="A0A7G9ZAL3"/>
<keyword evidence="4 10" id="KW-0560">Oxidoreductase</keyword>
<keyword evidence="5" id="KW-0520">NAD</keyword>
<dbReference type="PANTHER" id="PTHR43491">
    <property type="entry name" value="UDP-N-ACETYL-D-MANNOSAMINE DEHYDROGENASE"/>
    <property type="match status" value="1"/>
</dbReference>
<evidence type="ECO:0000259" key="9">
    <source>
        <dbReference type="SMART" id="SM00984"/>
    </source>
</evidence>